<evidence type="ECO:0000256" key="4">
    <source>
        <dbReference type="ARBA" id="ARBA00023273"/>
    </source>
</evidence>
<dbReference type="PROSITE" id="PS50202">
    <property type="entry name" value="MSP"/>
    <property type="match status" value="1"/>
</dbReference>
<evidence type="ECO:0000313" key="10">
    <source>
        <dbReference type="Proteomes" id="UP000005237"/>
    </source>
</evidence>
<dbReference type="GO" id="GO:0031143">
    <property type="term" value="C:pseudopodium"/>
    <property type="evidence" value="ECO:0007669"/>
    <property type="project" value="UniProtKB-SubCell"/>
</dbReference>
<reference evidence="10" key="1">
    <citation type="submission" date="2010-08" db="EMBL/GenBank/DDBJ databases">
        <authorList>
            <consortium name="Caenorhabditis japonica Sequencing Consortium"/>
            <person name="Wilson R.K."/>
        </authorList>
    </citation>
    <scope>NUCLEOTIDE SEQUENCE [LARGE SCALE GENOMIC DNA]</scope>
    <source>
        <strain evidence="10">DF5081</strain>
    </source>
</reference>
<dbReference type="InterPro" id="IPR000535">
    <property type="entry name" value="MSP_dom"/>
</dbReference>
<dbReference type="PANTHER" id="PTHR22920:SF7">
    <property type="entry name" value="MSP DOMAIN-CONTAINING PROTEIN-RELATED"/>
    <property type="match status" value="1"/>
</dbReference>
<keyword evidence="4" id="KW-0966">Cell projection</keyword>
<dbReference type="InterPro" id="IPR051155">
    <property type="entry name" value="Nematode_MSP"/>
</dbReference>
<evidence type="ECO:0000313" key="9">
    <source>
        <dbReference type="EnsemblMetazoa" id="CJA03743.1"/>
    </source>
</evidence>
<name>A0A8R1DIR9_CAEJA</name>
<dbReference type="PANTHER" id="PTHR22920">
    <property type="entry name" value="MAJOR SPERM PROTEIN"/>
    <property type="match status" value="1"/>
</dbReference>
<protein>
    <recommendedName>
        <fullName evidence="7">Major sperm protein</fullName>
    </recommendedName>
</protein>
<comment type="function">
    <text evidence="5 7">Central component in molecular interactions underlying sperm crawling. Forms an extensive filament system that extends from sperm villipoda, along the leading edge of the pseudopod.</text>
</comment>
<accession>A0A8R1DIR9</accession>
<feature type="domain" description="MSP" evidence="8">
    <location>
        <begin position="1"/>
        <end position="133"/>
    </location>
</feature>
<dbReference type="GO" id="GO:0005856">
    <property type="term" value="C:cytoskeleton"/>
    <property type="evidence" value="ECO:0007669"/>
    <property type="project" value="UniProtKB-SubCell"/>
</dbReference>
<evidence type="ECO:0000259" key="8">
    <source>
        <dbReference type="PROSITE" id="PS50202"/>
    </source>
</evidence>
<evidence type="ECO:0000256" key="7">
    <source>
        <dbReference type="RuleBase" id="RU003425"/>
    </source>
</evidence>
<keyword evidence="2" id="KW-0963">Cytoplasm</keyword>
<keyword evidence="3 7" id="KW-0206">Cytoskeleton</keyword>
<keyword evidence="10" id="KW-1185">Reference proteome</keyword>
<reference evidence="9" key="2">
    <citation type="submission" date="2022-06" db="UniProtKB">
        <authorList>
            <consortium name="EnsemblMetazoa"/>
        </authorList>
    </citation>
    <scope>IDENTIFICATION</scope>
    <source>
        <strain evidence="9">DF5081</strain>
    </source>
</reference>
<evidence type="ECO:0000256" key="1">
    <source>
        <dbReference type="ARBA" id="ARBA00004245"/>
    </source>
</evidence>
<dbReference type="Pfam" id="PF00635">
    <property type="entry name" value="Motile_Sperm"/>
    <property type="match status" value="1"/>
</dbReference>
<dbReference type="Proteomes" id="UP000005237">
    <property type="component" value="Unassembled WGS sequence"/>
</dbReference>
<dbReference type="AlphaFoldDB" id="A0A8R1DIR9"/>
<dbReference type="EnsemblMetazoa" id="CJA03743.1">
    <property type="protein sequence ID" value="CJA03743.1"/>
    <property type="gene ID" value="WBGene00122947"/>
</dbReference>
<dbReference type="InterPro" id="IPR008962">
    <property type="entry name" value="PapD-like_sf"/>
</dbReference>
<sequence length="133" mass="15235">MDAKPNSKVSVYAPNHTYDVKLVNSSLRRIGYGINAPNMTRRGMVPSCGVLAPRQSVRFAVSCDAFSYGRDDTNNDRITIEWTNAVDGAGKQFRREWFKDGALLHEVLAVYGLLRHFISLIIRKIRKYQKKWE</sequence>
<evidence type="ECO:0000256" key="5">
    <source>
        <dbReference type="ARBA" id="ARBA00037744"/>
    </source>
</evidence>
<organism evidence="9 10">
    <name type="scientific">Caenorhabditis japonica</name>
    <dbReference type="NCBI Taxonomy" id="281687"/>
    <lineage>
        <taxon>Eukaryota</taxon>
        <taxon>Metazoa</taxon>
        <taxon>Ecdysozoa</taxon>
        <taxon>Nematoda</taxon>
        <taxon>Chromadorea</taxon>
        <taxon>Rhabditida</taxon>
        <taxon>Rhabditina</taxon>
        <taxon>Rhabditomorpha</taxon>
        <taxon>Rhabditoidea</taxon>
        <taxon>Rhabditidae</taxon>
        <taxon>Peloderinae</taxon>
        <taxon>Caenorhabditis</taxon>
    </lineage>
</organism>
<evidence type="ECO:0000256" key="6">
    <source>
        <dbReference type="ARBA" id="ARBA00037818"/>
    </source>
</evidence>
<dbReference type="SUPFAM" id="SSF49354">
    <property type="entry name" value="PapD-like"/>
    <property type="match status" value="1"/>
</dbReference>
<proteinExistence type="predicted"/>
<dbReference type="Gene3D" id="2.60.40.10">
    <property type="entry name" value="Immunoglobulins"/>
    <property type="match status" value="1"/>
</dbReference>
<comment type="subcellular location">
    <subcellularLocation>
        <location evidence="6">Cell projection</location>
        <location evidence="6">Pseudopodium</location>
    </subcellularLocation>
    <subcellularLocation>
        <location evidence="1">Cytoplasm</location>
        <location evidence="1">Cytoskeleton</location>
    </subcellularLocation>
</comment>
<evidence type="ECO:0000256" key="3">
    <source>
        <dbReference type="ARBA" id="ARBA00023212"/>
    </source>
</evidence>
<dbReference type="InterPro" id="IPR013783">
    <property type="entry name" value="Ig-like_fold"/>
</dbReference>
<evidence type="ECO:0000256" key="2">
    <source>
        <dbReference type="ARBA" id="ARBA00022490"/>
    </source>
</evidence>